<gene>
    <name evidence="2" type="ordered locus">Intca_2822</name>
</gene>
<dbReference type="STRING" id="710696.Intca_2822"/>
<evidence type="ECO:0000256" key="1">
    <source>
        <dbReference type="SAM" id="MobiDB-lite"/>
    </source>
</evidence>
<dbReference type="KEGG" id="ica:Intca_2822"/>
<evidence type="ECO:0000313" key="3">
    <source>
        <dbReference type="Proteomes" id="UP000008914"/>
    </source>
</evidence>
<reference evidence="2 3" key="1">
    <citation type="journal article" date="2010" name="Stand. Genomic Sci.">
        <title>Complete genome sequence of Intrasporangium calvum type strain (7 KIP).</title>
        <authorList>
            <person name="Del Rio T.G."/>
            <person name="Chertkov O."/>
            <person name="Yasawong M."/>
            <person name="Lucas S."/>
            <person name="Deshpande S."/>
            <person name="Cheng J.F."/>
            <person name="Detter C."/>
            <person name="Tapia R."/>
            <person name="Han C."/>
            <person name="Goodwin L."/>
            <person name="Pitluck S."/>
            <person name="Liolios K."/>
            <person name="Ivanova N."/>
            <person name="Mavromatis K."/>
            <person name="Pati A."/>
            <person name="Chen A."/>
            <person name="Palaniappan K."/>
            <person name="Land M."/>
            <person name="Hauser L."/>
            <person name="Chang Y.J."/>
            <person name="Jeffries C.D."/>
            <person name="Rohde M."/>
            <person name="Pukall R."/>
            <person name="Sikorski J."/>
            <person name="Goker M."/>
            <person name="Woyke T."/>
            <person name="Bristow J."/>
            <person name="Eisen J.A."/>
            <person name="Markowitz V."/>
            <person name="Hugenholtz P."/>
            <person name="Kyrpides N.C."/>
            <person name="Klenk H.P."/>
            <person name="Lapidus A."/>
        </authorList>
    </citation>
    <scope>NUCLEOTIDE SEQUENCE [LARGE SCALE GENOMIC DNA]</scope>
    <source>
        <strain evidence="3">ATCC 23552 / DSM 43043 / JCM 3097 / NBRC 12989 / 7 KIP</strain>
    </source>
</reference>
<dbReference type="SUPFAM" id="SSF75169">
    <property type="entry name" value="DsrEFH-like"/>
    <property type="match status" value="1"/>
</dbReference>
<dbReference type="AlphaFoldDB" id="E6SA75"/>
<dbReference type="EMBL" id="CP002343">
    <property type="protein sequence ID" value="ADU49323.1"/>
    <property type="molecule type" value="Genomic_DNA"/>
</dbReference>
<dbReference type="InterPro" id="IPR027396">
    <property type="entry name" value="DsrEFH-like"/>
</dbReference>
<dbReference type="InterPro" id="IPR032836">
    <property type="entry name" value="DsrE2-like"/>
</dbReference>
<dbReference type="Pfam" id="PF13686">
    <property type="entry name" value="DrsE_2"/>
    <property type="match status" value="1"/>
</dbReference>
<evidence type="ECO:0000313" key="2">
    <source>
        <dbReference type="EMBL" id="ADU49323.1"/>
    </source>
</evidence>
<proteinExistence type="predicted"/>
<name>E6SA75_INTC7</name>
<accession>E6SA75</accession>
<organism evidence="2 3">
    <name type="scientific">Intrasporangium calvum (strain ATCC 23552 / DSM 43043 / JCM 3097 / NBRC 12989 / NCIMB 10167 / NRRL B-3866 / 7 KIP)</name>
    <dbReference type="NCBI Taxonomy" id="710696"/>
    <lineage>
        <taxon>Bacteria</taxon>
        <taxon>Bacillati</taxon>
        <taxon>Actinomycetota</taxon>
        <taxon>Actinomycetes</taxon>
        <taxon>Micrococcales</taxon>
        <taxon>Intrasporangiaceae</taxon>
        <taxon>Intrasporangium</taxon>
    </lineage>
</organism>
<dbReference type="eggNOG" id="COG2210">
    <property type="taxonomic scope" value="Bacteria"/>
</dbReference>
<dbReference type="Gene3D" id="3.40.1260.10">
    <property type="entry name" value="DsrEFH-like"/>
    <property type="match status" value="1"/>
</dbReference>
<dbReference type="RefSeq" id="WP_013493635.1">
    <property type="nucleotide sequence ID" value="NC_014830.1"/>
</dbReference>
<keyword evidence="3" id="KW-1185">Reference proteome</keyword>
<feature type="compositionally biased region" description="Pro residues" evidence="1">
    <location>
        <begin position="9"/>
        <end position="21"/>
    </location>
</feature>
<dbReference type="OrthoDB" id="9802028at2"/>
<protein>
    <submittedName>
        <fullName evidence="2">NADH dehydrogenase</fullName>
    </submittedName>
</protein>
<sequence>MTEAVADPPAHPLTHPVPPAEGPATQGLTIVAWSGDLDRIWPTLILGSTGAAYGMQTTIFFTFWGLFPLVRDDVRITGTNAMTKALAGMNRPGISNMKLSKLHLGGAGAWMMSKLAKDHDVSPPKELLEMCVELGVNLWPCEMTMELMGLRPDQLIDGVGEPVGAATALSAMSRSQVNLFI</sequence>
<dbReference type="PANTHER" id="PTHR34655:SF2">
    <property type="entry name" value="PEROXIREDOXIN FAMILY PROTEIN"/>
    <property type="match status" value="1"/>
</dbReference>
<dbReference type="Proteomes" id="UP000008914">
    <property type="component" value="Chromosome"/>
</dbReference>
<dbReference type="HOGENOM" id="CLU_094970_1_1_11"/>
<dbReference type="PANTHER" id="PTHR34655">
    <property type="entry name" value="CONSERVED WITHIN P. AEROPHILUM"/>
    <property type="match status" value="1"/>
</dbReference>
<feature type="region of interest" description="Disordered" evidence="1">
    <location>
        <begin position="1"/>
        <end position="22"/>
    </location>
</feature>